<proteinExistence type="predicted"/>
<organism evidence="1 2">
    <name type="scientific">Clostridium fermenticellae</name>
    <dbReference type="NCBI Taxonomy" id="2068654"/>
    <lineage>
        <taxon>Bacteria</taxon>
        <taxon>Bacillati</taxon>
        <taxon>Bacillota</taxon>
        <taxon>Clostridia</taxon>
        <taxon>Eubacteriales</taxon>
        <taxon>Clostridiaceae</taxon>
        <taxon>Clostridium</taxon>
    </lineage>
</organism>
<sequence>MKYIGPFLRMNKLKKENIENQLFHLCKESVKQISLYSRCGICTSSKKLKLNNLDNFDITTFKNLSPLLCIYRKANPKLINIDDELCWNDEKFKREINIDSTCFMTLCLMELSDYYSKFKDIDKNKYSLSQLYLKLCKKQLDFYATYLRNGDGVFVDKKDISDDCIDELKLEEKDKKFKFSSQALMMAAYYKYSKMSTDNDRSNYEEFAMDILNMFLEFNNELYTLSFEETLKLCLALNIFISYSKNEEGKMLLLDLCDLLDEKSQSNICTSKDTKLQYECLKYLNYTMFYMNTKISKFKDKCYNTFKSLIELYDPEKGIFIKHTEKKNITFSCLDVTLYLLTCLCYCNMNKLHEKSINLIIIDIFKHQIVESGIVLSWPNVPDINDVERYKNYSMKSEDLLDDENFKMPSISAPENCDLSPVFVKYVTYNRKKQMFKPSKNSFDSYKNMMIFFLISYLYNIKNKK</sequence>
<gene>
    <name evidence="1" type="ORF">D4Z93_03145</name>
</gene>
<dbReference type="KEGG" id="cfer:D4Z93_03145"/>
<keyword evidence="2" id="KW-1185">Reference proteome</keyword>
<evidence type="ECO:0000313" key="1">
    <source>
        <dbReference type="EMBL" id="AYD39590.1"/>
    </source>
</evidence>
<dbReference type="EMBL" id="CP032416">
    <property type="protein sequence ID" value="AYD39590.1"/>
    <property type="molecule type" value="Genomic_DNA"/>
</dbReference>
<evidence type="ECO:0000313" key="2">
    <source>
        <dbReference type="Proteomes" id="UP000266301"/>
    </source>
</evidence>
<accession>A0A386H1P1</accession>
<dbReference type="OrthoDB" id="1949729at2"/>
<dbReference type="RefSeq" id="WP_119970366.1">
    <property type="nucleotide sequence ID" value="NZ_CP032416.1"/>
</dbReference>
<protein>
    <submittedName>
        <fullName evidence="1">Uncharacterized protein</fullName>
    </submittedName>
</protein>
<name>A0A386H1P1_9CLOT</name>
<dbReference type="AlphaFoldDB" id="A0A386H1P1"/>
<dbReference type="Proteomes" id="UP000266301">
    <property type="component" value="Chromosome"/>
</dbReference>
<reference evidence="1 2" key="1">
    <citation type="journal article" date="2019" name="Int. J. Syst. Evol. Microbiol.">
        <title>Clostridium fermenticellae sp. nov., isolated from the mud in a fermentation cellar for the production of the Chinese liquor, baijiu.</title>
        <authorList>
            <person name="Xu P.X."/>
            <person name="Chai L.J."/>
            <person name="Qiu T."/>
            <person name="Zhang X.J."/>
            <person name="Lu Z.M."/>
            <person name="Xiao C."/>
            <person name="Wang S.T."/>
            <person name="Shen C.H."/>
            <person name="Shi J.S."/>
            <person name="Xu Z.H."/>
        </authorList>
    </citation>
    <scope>NUCLEOTIDE SEQUENCE [LARGE SCALE GENOMIC DNA]</scope>
    <source>
        <strain evidence="1 2">JN500901</strain>
    </source>
</reference>